<protein>
    <submittedName>
        <fullName evidence="1">Uncharacterized protein</fullName>
    </submittedName>
</protein>
<accession>A0A5N7CBZ3</accession>
<organism evidence="1">
    <name type="scientific">Petromyces alliaceus</name>
    <name type="common">Aspergillus alliaceus</name>
    <dbReference type="NCBI Taxonomy" id="209559"/>
    <lineage>
        <taxon>Eukaryota</taxon>
        <taxon>Fungi</taxon>
        <taxon>Dikarya</taxon>
        <taxon>Ascomycota</taxon>
        <taxon>Pezizomycotina</taxon>
        <taxon>Eurotiomycetes</taxon>
        <taxon>Eurotiomycetidae</taxon>
        <taxon>Eurotiales</taxon>
        <taxon>Aspergillaceae</taxon>
        <taxon>Aspergillus</taxon>
        <taxon>Aspergillus subgen. Circumdati</taxon>
    </lineage>
</organism>
<name>A0A5N7CBZ3_PETAA</name>
<dbReference type="AlphaFoldDB" id="A0A5N7CBZ3"/>
<dbReference type="Proteomes" id="UP000326877">
    <property type="component" value="Unassembled WGS sequence"/>
</dbReference>
<gene>
    <name evidence="1" type="ORF">BDV23DRAFT_182258</name>
</gene>
<reference evidence="1" key="1">
    <citation type="submission" date="2019-04" db="EMBL/GenBank/DDBJ databases">
        <title>Friends and foes A comparative genomics studyof 23 Aspergillus species from section Flavi.</title>
        <authorList>
            <consortium name="DOE Joint Genome Institute"/>
            <person name="Kjaerbolling I."/>
            <person name="Vesth T."/>
            <person name="Frisvad J.C."/>
            <person name="Nybo J.L."/>
            <person name="Theobald S."/>
            <person name="Kildgaard S."/>
            <person name="Isbrandt T."/>
            <person name="Kuo A."/>
            <person name="Sato A."/>
            <person name="Lyhne E.K."/>
            <person name="Kogle M.E."/>
            <person name="Wiebenga A."/>
            <person name="Kun R.S."/>
            <person name="Lubbers R.J."/>
            <person name="Makela M.R."/>
            <person name="Barry K."/>
            <person name="Chovatia M."/>
            <person name="Clum A."/>
            <person name="Daum C."/>
            <person name="Haridas S."/>
            <person name="He G."/>
            <person name="LaButti K."/>
            <person name="Lipzen A."/>
            <person name="Mondo S."/>
            <person name="Riley R."/>
            <person name="Salamov A."/>
            <person name="Simmons B.A."/>
            <person name="Magnuson J.K."/>
            <person name="Henrissat B."/>
            <person name="Mortensen U.H."/>
            <person name="Larsen T.O."/>
            <person name="Devries R.P."/>
            <person name="Grigoriev I.V."/>
            <person name="Machida M."/>
            <person name="Baker S.E."/>
            <person name="Andersen M.R."/>
        </authorList>
    </citation>
    <scope>NUCLEOTIDE SEQUENCE [LARGE SCALE GENOMIC DNA]</scope>
    <source>
        <strain evidence="1">IBT 14317</strain>
    </source>
</reference>
<evidence type="ECO:0000313" key="1">
    <source>
        <dbReference type="EMBL" id="KAE8391671.1"/>
    </source>
</evidence>
<dbReference type="EMBL" id="ML735243">
    <property type="protein sequence ID" value="KAE8391671.1"/>
    <property type="molecule type" value="Genomic_DNA"/>
</dbReference>
<sequence>MFWGSLTSACFSGFVYQTQEAKWKKTLMVVQHDGHADDEVTGMYWIKARKVTSEVEELDERFVVREHREHLLLVSLKIAALDMISFQLLNIATKLLVLEDFFAHAAFLGRS</sequence>
<proteinExistence type="predicted"/>